<feature type="domain" description="STAS" evidence="3">
    <location>
        <begin position="331"/>
        <end position="442"/>
    </location>
</feature>
<feature type="domain" description="PAC" evidence="2">
    <location>
        <begin position="262"/>
        <end position="314"/>
    </location>
</feature>
<protein>
    <submittedName>
        <fullName evidence="4">STAS domain-containing protein</fullName>
    </submittedName>
</protein>
<keyword evidence="5" id="KW-1185">Reference proteome</keyword>
<dbReference type="Pfam" id="PF13188">
    <property type="entry name" value="PAS_8"/>
    <property type="match status" value="1"/>
</dbReference>
<dbReference type="Pfam" id="PF13185">
    <property type="entry name" value="GAF_2"/>
    <property type="match status" value="1"/>
</dbReference>
<dbReference type="Pfam" id="PF01740">
    <property type="entry name" value="STAS"/>
    <property type="match status" value="1"/>
</dbReference>
<evidence type="ECO:0000256" key="1">
    <source>
        <dbReference type="ARBA" id="ARBA00022553"/>
    </source>
</evidence>
<dbReference type="SUPFAM" id="SSF55785">
    <property type="entry name" value="PYP-like sensor domain (PAS domain)"/>
    <property type="match status" value="1"/>
</dbReference>
<dbReference type="PANTHER" id="PTHR33745">
    <property type="entry name" value="RSBT ANTAGONIST PROTEIN RSBS-RELATED"/>
    <property type="match status" value="1"/>
</dbReference>
<dbReference type="PROSITE" id="PS50113">
    <property type="entry name" value="PAC"/>
    <property type="match status" value="1"/>
</dbReference>
<evidence type="ECO:0000313" key="4">
    <source>
        <dbReference type="EMBL" id="WAS97411.1"/>
    </source>
</evidence>
<sequence>MAPSTFDRLSPTSASLETALAHVFTGLTRAANETELLAACGPFFAAVGTRGVELLDDGGGRLARWAPEGSVPLDAGPLPDTQDLRWRQGPVFVADVATDPRFSAARTALQAAGVAATAIAPLRSDALDVIGALRLDFAQPRELDAGDRDGLEVLARGLATFLVAHRHLVRQREALRALERERSTLHTILDHLPVGVFLAEAGTGKVLLVNNLGAQMLGRGVDPKARADNYQDVYQCMRVGKDEIMPAEDLPLVQTLTTGQPAQGGMDIVRPGGDRITIEVNAAPIHDGEGAMFAAVVAFSDVTERNRLETERSAYRDELIRAQAQALAERSTPLVPLGDGVVAMPIVGTLDRERADQIVQTLLDGCAARKARVAILDVTGVPHADTAVAGALLRAAAAVRLLGVEPILTGIRPEVARALVGLDVDLKGLVTLSTLQDGIFHAARDRRH</sequence>
<dbReference type="Gene3D" id="3.30.450.40">
    <property type="match status" value="1"/>
</dbReference>
<dbReference type="InterPro" id="IPR000700">
    <property type="entry name" value="PAS-assoc_C"/>
</dbReference>
<accession>A0ABY7HDZ2</accession>
<dbReference type="EMBL" id="CP114040">
    <property type="protein sequence ID" value="WAS97411.1"/>
    <property type="molecule type" value="Genomic_DNA"/>
</dbReference>
<dbReference type="InterPro" id="IPR035965">
    <property type="entry name" value="PAS-like_dom_sf"/>
</dbReference>
<organism evidence="4 5">
    <name type="scientific">Nannocystis punicea</name>
    <dbReference type="NCBI Taxonomy" id="2995304"/>
    <lineage>
        <taxon>Bacteria</taxon>
        <taxon>Pseudomonadati</taxon>
        <taxon>Myxococcota</taxon>
        <taxon>Polyangia</taxon>
        <taxon>Nannocystales</taxon>
        <taxon>Nannocystaceae</taxon>
        <taxon>Nannocystis</taxon>
    </lineage>
</organism>
<reference evidence="4" key="1">
    <citation type="submission" date="2022-11" db="EMBL/GenBank/DDBJ databases">
        <title>Minimal conservation of predation-associated metabolite biosynthetic gene clusters underscores biosynthetic potential of Myxococcota including descriptions for ten novel species: Archangium lansinium sp. nov., Myxococcus landrumus sp. nov., Nannocystis bai.</title>
        <authorList>
            <person name="Ahearne A."/>
            <person name="Stevens C."/>
            <person name="Dowd S."/>
        </authorList>
    </citation>
    <scope>NUCLEOTIDE SEQUENCE</scope>
    <source>
        <strain evidence="4">Fl3</strain>
    </source>
</reference>
<gene>
    <name evidence="4" type="ORF">O0S08_14785</name>
</gene>
<name>A0ABY7HDZ2_9BACT</name>
<dbReference type="Proteomes" id="UP001164459">
    <property type="component" value="Chromosome"/>
</dbReference>
<dbReference type="Gene3D" id="3.30.750.24">
    <property type="entry name" value="STAS domain"/>
    <property type="match status" value="1"/>
</dbReference>
<evidence type="ECO:0000313" key="5">
    <source>
        <dbReference type="Proteomes" id="UP001164459"/>
    </source>
</evidence>
<dbReference type="InterPro" id="IPR002645">
    <property type="entry name" value="STAS_dom"/>
</dbReference>
<dbReference type="InterPro" id="IPR029016">
    <property type="entry name" value="GAF-like_dom_sf"/>
</dbReference>
<evidence type="ECO:0000259" key="3">
    <source>
        <dbReference type="PROSITE" id="PS50801"/>
    </source>
</evidence>
<evidence type="ECO:0000259" key="2">
    <source>
        <dbReference type="PROSITE" id="PS50113"/>
    </source>
</evidence>
<dbReference type="InterPro" id="IPR003018">
    <property type="entry name" value="GAF"/>
</dbReference>
<proteinExistence type="predicted"/>
<dbReference type="RefSeq" id="WP_269039780.1">
    <property type="nucleotide sequence ID" value="NZ_CP114040.1"/>
</dbReference>
<keyword evidence="1" id="KW-0597">Phosphoprotein</keyword>
<dbReference type="InterPro" id="IPR036513">
    <property type="entry name" value="STAS_dom_sf"/>
</dbReference>
<dbReference type="Gene3D" id="3.30.450.20">
    <property type="entry name" value="PAS domain"/>
    <property type="match status" value="1"/>
</dbReference>
<dbReference type="SUPFAM" id="SSF55781">
    <property type="entry name" value="GAF domain-like"/>
    <property type="match status" value="1"/>
</dbReference>
<dbReference type="CDD" id="cd07041">
    <property type="entry name" value="STAS_RsbR_RsbS_like"/>
    <property type="match status" value="1"/>
</dbReference>
<dbReference type="SUPFAM" id="SSF52091">
    <property type="entry name" value="SpoIIaa-like"/>
    <property type="match status" value="1"/>
</dbReference>
<dbReference type="InterPro" id="IPR000014">
    <property type="entry name" value="PAS"/>
</dbReference>
<dbReference type="InterPro" id="IPR051932">
    <property type="entry name" value="Bact_StressResp_Reg"/>
</dbReference>
<dbReference type="PROSITE" id="PS50801">
    <property type="entry name" value="STAS"/>
    <property type="match status" value="1"/>
</dbReference>
<dbReference type="PANTHER" id="PTHR33745:SF3">
    <property type="entry name" value="RSBT CO-ANTAGONIST PROTEIN RSBRC"/>
    <property type="match status" value="1"/>
</dbReference>